<dbReference type="Proteomes" id="UP000078486">
    <property type="component" value="Unassembled WGS sequence"/>
</dbReference>
<dbReference type="GO" id="GO:0005886">
    <property type="term" value="C:plasma membrane"/>
    <property type="evidence" value="ECO:0007669"/>
    <property type="project" value="UniProtKB-SubCell"/>
</dbReference>
<keyword evidence="2" id="KW-0449">Lipoprotein</keyword>
<dbReference type="InterPro" id="IPR010131">
    <property type="entry name" value="MdtP/NodT-like"/>
</dbReference>
<evidence type="ECO:0000256" key="2">
    <source>
        <dbReference type="RuleBase" id="RU362097"/>
    </source>
</evidence>
<dbReference type="PANTHER" id="PTHR30203">
    <property type="entry name" value="OUTER MEMBRANE CATION EFFLUX PROTEIN"/>
    <property type="match status" value="1"/>
</dbReference>
<keyword evidence="2" id="KW-0472">Membrane</keyword>
<reference evidence="4 5" key="1">
    <citation type="submission" date="2016-01" db="EMBL/GenBank/DDBJ databases">
        <title>High potential of lignocellulose degradation of a new Verrucomicrobia species.</title>
        <authorList>
            <person name="Wang Y."/>
            <person name="Shi Y."/>
            <person name="Qiu Z."/>
            <person name="Liu S."/>
            <person name="Yang H."/>
        </authorList>
    </citation>
    <scope>NUCLEOTIDE SEQUENCE [LARGE SCALE GENOMIC DNA]</scope>
    <source>
        <strain evidence="4 5">TSB47</strain>
    </source>
</reference>
<keyword evidence="2" id="KW-0812">Transmembrane</keyword>
<comment type="caution">
    <text evidence="4">The sequence shown here is derived from an EMBL/GenBank/DDBJ whole genome shotgun (WGS) entry which is preliminary data.</text>
</comment>
<dbReference type="EMBL" id="LRRQ01000103">
    <property type="protein sequence ID" value="OAM89211.1"/>
    <property type="molecule type" value="Genomic_DNA"/>
</dbReference>
<evidence type="ECO:0000256" key="1">
    <source>
        <dbReference type="ARBA" id="ARBA00007613"/>
    </source>
</evidence>
<dbReference type="NCBIfam" id="TIGR01845">
    <property type="entry name" value="outer_NodT"/>
    <property type="match status" value="1"/>
</dbReference>
<sequence length="461" mass="49560">MAPNYEQPDAQVPATFARASAATGAPASPALAAADIGWRDFFDDERLRRIIALGLENNRDLRVAALRVEQVRAQYQIERSSLFPDIGASGSGTRQRTPGDLNSSGQAVTSSQYSVGLGVTSYELDFFGRVRSLKDAALETYLATEEGRRSAQLALVASIATQYILERSTDEQLALVRETLKLVEDSYNLVKRRYEAGTVSELDLRTAETQVFAAQASLAEYTRQRALAENALMLLVGAPLPADLPPPVPLGSQGLRAGLPAGLPSDLLARRPDILQAEHALRSANASIGAARANFFPSITLTAFGGTASAELDGLFKSGSGMWSFSPTITLPLFTGGRNRAVLKSAQAAQQITVAQYEMAVQTAFREVADALASRELLAVQITAQENRVAAEQRRYDLSDLRYQQGVDNYLTVLSAQQNLFSAQQGLIQARFADLSNLVGLYKALGGGWLETTAGQAVANK</sequence>
<name>A0A178IHW5_9BACT</name>
<dbReference type="Gene3D" id="2.20.200.10">
    <property type="entry name" value="Outer membrane efflux proteins (OEP)"/>
    <property type="match status" value="1"/>
</dbReference>
<keyword evidence="5" id="KW-1185">Reference proteome</keyword>
<dbReference type="STRING" id="1184151.AW736_14695"/>
<accession>A0A178IHW5</accession>
<feature type="region of interest" description="Disordered" evidence="3">
    <location>
        <begin position="86"/>
        <end position="107"/>
    </location>
</feature>
<dbReference type="GO" id="GO:0015562">
    <property type="term" value="F:efflux transmembrane transporter activity"/>
    <property type="evidence" value="ECO:0007669"/>
    <property type="project" value="InterPro"/>
</dbReference>
<comment type="similarity">
    <text evidence="1 2">Belongs to the outer membrane factor (OMF) (TC 1.B.17) family.</text>
</comment>
<dbReference type="Gene3D" id="1.20.1600.10">
    <property type="entry name" value="Outer membrane efflux proteins (OEP)"/>
    <property type="match status" value="1"/>
</dbReference>
<evidence type="ECO:0000256" key="3">
    <source>
        <dbReference type="SAM" id="MobiDB-lite"/>
    </source>
</evidence>
<keyword evidence="2" id="KW-0564">Palmitate</keyword>
<comment type="subcellular location">
    <subcellularLocation>
        <location evidence="2">Cell membrane</location>
        <topology evidence="2">Lipid-anchor</topology>
    </subcellularLocation>
</comment>
<dbReference type="SUPFAM" id="SSF56954">
    <property type="entry name" value="Outer membrane efflux proteins (OEP)"/>
    <property type="match status" value="1"/>
</dbReference>
<dbReference type="InterPro" id="IPR003423">
    <property type="entry name" value="OMP_efflux"/>
</dbReference>
<keyword evidence="2" id="KW-1134">Transmembrane beta strand</keyword>
<dbReference type="Pfam" id="PF02321">
    <property type="entry name" value="OEP"/>
    <property type="match status" value="2"/>
</dbReference>
<proteinExistence type="inferred from homology"/>
<dbReference type="AlphaFoldDB" id="A0A178IHW5"/>
<evidence type="ECO:0000313" key="4">
    <source>
        <dbReference type="EMBL" id="OAM89211.1"/>
    </source>
</evidence>
<feature type="compositionally biased region" description="Polar residues" evidence="3">
    <location>
        <begin position="91"/>
        <end position="107"/>
    </location>
</feature>
<dbReference type="PANTHER" id="PTHR30203:SF32">
    <property type="entry name" value="CATION EFFLUX SYSTEM PROTEIN CUSC"/>
    <property type="match status" value="1"/>
</dbReference>
<gene>
    <name evidence="4" type="ORF">AW736_14695</name>
</gene>
<organism evidence="4 5">
    <name type="scientific">Termitidicoccus mucosus</name>
    <dbReference type="NCBI Taxonomy" id="1184151"/>
    <lineage>
        <taxon>Bacteria</taxon>
        <taxon>Pseudomonadati</taxon>
        <taxon>Verrucomicrobiota</taxon>
        <taxon>Opitutia</taxon>
        <taxon>Opitutales</taxon>
        <taxon>Opitutaceae</taxon>
        <taxon>Termitidicoccus</taxon>
    </lineage>
</organism>
<protein>
    <submittedName>
        <fullName evidence="4">Multidrug transporter</fullName>
    </submittedName>
</protein>
<evidence type="ECO:0000313" key="5">
    <source>
        <dbReference type="Proteomes" id="UP000078486"/>
    </source>
</evidence>